<keyword evidence="3" id="KW-1185">Reference proteome</keyword>
<dbReference type="PANTHER" id="PTHR22916">
    <property type="entry name" value="GLYCOSYLTRANSFERASE"/>
    <property type="match status" value="1"/>
</dbReference>
<keyword evidence="2" id="KW-0328">Glycosyltransferase</keyword>
<sequence length="282" mass="33155">MTSLSVITPVLNGSKFIESCITNVINQRCHKLEHLILDGGSTDGTLEIIQKYARRHSHIKCFSEKDSGQSQAMNKGIRMAEGEIIGFLNVDDFYDPNLLNQILDLFEDLPKPAFAVGNCRVWNDEGRLININCPRRTGILEILSQKYPFPQNPSAYFYHKVIHDKIGLYDEVNHNNYSMDLDFILRTAKYIRFHYFDEVWGNFVLHSTSKTYMEMEDKSIFLRVQKIFKRHYQKLTLYQKINVFYIRFFGVLVNEVNDRLRKWYLGKGQESAEKRIKRFSLM</sequence>
<name>A0ABT8L9T6_9BACT</name>
<dbReference type="InterPro" id="IPR029044">
    <property type="entry name" value="Nucleotide-diphossugar_trans"/>
</dbReference>
<organism evidence="2 3">
    <name type="scientific">Agaribacillus aureus</name>
    <dbReference type="NCBI Taxonomy" id="3051825"/>
    <lineage>
        <taxon>Bacteria</taxon>
        <taxon>Pseudomonadati</taxon>
        <taxon>Bacteroidota</taxon>
        <taxon>Cytophagia</taxon>
        <taxon>Cytophagales</taxon>
        <taxon>Splendidivirgaceae</taxon>
        <taxon>Agaribacillus</taxon>
    </lineage>
</organism>
<dbReference type="Pfam" id="PF00535">
    <property type="entry name" value="Glycos_transf_2"/>
    <property type="match status" value="1"/>
</dbReference>
<dbReference type="Proteomes" id="UP001172083">
    <property type="component" value="Unassembled WGS sequence"/>
</dbReference>
<dbReference type="EC" id="2.4.-.-" evidence="2"/>
<dbReference type="InterPro" id="IPR001173">
    <property type="entry name" value="Glyco_trans_2-like"/>
</dbReference>
<proteinExistence type="predicted"/>
<dbReference type="GO" id="GO:0016757">
    <property type="term" value="F:glycosyltransferase activity"/>
    <property type="evidence" value="ECO:0007669"/>
    <property type="project" value="UniProtKB-KW"/>
</dbReference>
<dbReference type="Gene3D" id="3.90.550.10">
    <property type="entry name" value="Spore Coat Polysaccharide Biosynthesis Protein SpsA, Chain A"/>
    <property type="match status" value="1"/>
</dbReference>
<evidence type="ECO:0000313" key="2">
    <source>
        <dbReference type="EMBL" id="MDN5214504.1"/>
    </source>
</evidence>
<dbReference type="PANTHER" id="PTHR22916:SF65">
    <property type="entry name" value="SLR1065 PROTEIN"/>
    <property type="match status" value="1"/>
</dbReference>
<dbReference type="EMBL" id="JAUJEB010000004">
    <property type="protein sequence ID" value="MDN5214504.1"/>
    <property type="molecule type" value="Genomic_DNA"/>
</dbReference>
<keyword evidence="2" id="KW-0808">Transferase</keyword>
<gene>
    <name evidence="2" type="ORF">QQ020_20655</name>
</gene>
<evidence type="ECO:0000313" key="3">
    <source>
        <dbReference type="Proteomes" id="UP001172083"/>
    </source>
</evidence>
<dbReference type="RefSeq" id="WP_346759837.1">
    <property type="nucleotide sequence ID" value="NZ_JAUJEB010000004.1"/>
</dbReference>
<feature type="domain" description="Glycosyltransferase 2-like" evidence="1">
    <location>
        <begin position="5"/>
        <end position="130"/>
    </location>
</feature>
<dbReference type="CDD" id="cd06433">
    <property type="entry name" value="GT_2_WfgS_like"/>
    <property type="match status" value="1"/>
</dbReference>
<evidence type="ECO:0000259" key="1">
    <source>
        <dbReference type="Pfam" id="PF00535"/>
    </source>
</evidence>
<accession>A0ABT8L9T6</accession>
<comment type="caution">
    <text evidence="2">The sequence shown here is derived from an EMBL/GenBank/DDBJ whole genome shotgun (WGS) entry which is preliminary data.</text>
</comment>
<protein>
    <submittedName>
        <fullName evidence="2">Glycosyltransferase family 2 protein</fullName>
        <ecNumber evidence="2">2.4.-.-</ecNumber>
    </submittedName>
</protein>
<dbReference type="SUPFAM" id="SSF53448">
    <property type="entry name" value="Nucleotide-diphospho-sugar transferases"/>
    <property type="match status" value="1"/>
</dbReference>
<reference evidence="2" key="1">
    <citation type="submission" date="2023-06" db="EMBL/GenBank/DDBJ databases">
        <title>Genomic of Agaribacillus aureum.</title>
        <authorList>
            <person name="Wang G."/>
        </authorList>
    </citation>
    <scope>NUCLEOTIDE SEQUENCE</scope>
    <source>
        <strain evidence="2">BMA12</strain>
    </source>
</reference>